<keyword evidence="2" id="KW-0812">Transmembrane</keyword>
<sequence>MSVSTKSIKTQLQKVNIYIEQLGDLLDERERLVSVLHLTPSNLDNLDVINLLAKIKAGLDYAQEDLSSGISKDLSAELLKVAKAYSEAAAPLQDDVYINIEEYLFEPLRNDEQSTKKSVRFKDYDSEEEVDETTQMRNQLMGTSGNFKPYKDSTGDPESEDSVDADRNTLLSVDTSNQEMFAQHQQQMLEQDQNLDVLHQSIRTQHRMGAHINEELDEHLILLNDLEEGVDGSHTRIRRATNGIVKFRRKAKENGSLVTIVVLTVILILLLVVLN</sequence>
<dbReference type="GeneID" id="30029999"/>
<feature type="transmembrane region" description="Helical" evidence="2">
    <location>
        <begin position="256"/>
        <end position="274"/>
    </location>
</feature>
<dbReference type="Gene3D" id="1.20.5.110">
    <property type="match status" value="1"/>
</dbReference>
<feature type="region of interest" description="Disordered" evidence="1">
    <location>
        <begin position="138"/>
        <end position="164"/>
    </location>
</feature>
<dbReference type="CDD" id="cd15859">
    <property type="entry name" value="SNARE_SYN8"/>
    <property type="match status" value="1"/>
</dbReference>
<dbReference type="Pfam" id="PF05739">
    <property type="entry name" value="SNARE"/>
    <property type="match status" value="1"/>
</dbReference>
<dbReference type="SMART" id="SM00397">
    <property type="entry name" value="t_SNARE"/>
    <property type="match status" value="1"/>
</dbReference>
<dbReference type="SUPFAM" id="SSF58038">
    <property type="entry name" value="SNARE fusion complex"/>
    <property type="match status" value="1"/>
</dbReference>
<dbReference type="RefSeq" id="XP_018713794.1">
    <property type="nucleotide sequence ID" value="XM_018857023.1"/>
</dbReference>
<evidence type="ECO:0000256" key="1">
    <source>
        <dbReference type="SAM" id="MobiDB-lite"/>
    </source>
</evidence>
<evidence type="ECO:0000313" key="4">
    <source>
        <dbReference type="EMBL" id="OBA23313.1"/>
    </source>
</evidence>
<dbReference type="InterPro" id="IPR000727">
    <property type="entry name" value="T_SNARE_dom"/>
</dbReference>
<evidence type="ECO:0000259" key="3">
    <source>
        <dbReference type="PROSITE" id="PS50192"/>
    </source>
</evidence>
<dbReference type="OrthoDB" id="244190at2759"/>
<evidence type="ECO:0000313" key="5">
    <source>
        <dbReference type="Proteomes" id="UP000092555"/>
    </source>
</evidence>
<dbReference type="Proteomes" id="UP000092555">
    <property type="component" value="Unassembled WGS sequence"/>
</dbReference>
<feature type="domain" description="T-SNARE coiled-coil homology" evidence="3">
    <location>
        <begin position="185"/>
        <end position="247"/>
    </location>
</feature>
<gene>
    <name evidence="4" type="ORF">METBIDRAFT_38605</name>
</gene>
<accession>A0A1A0HHJ1</accession>
<dbReference type="EMBL" id="LXTC01000001">
    <property type="protein sequence ID" value="OBA23313.1"/>
    <property type="molecule type" value="Genomic_DNA"/>
</dbReference>
<protein>
    <recommendedName>
        <fullName evidence="3">t-SNARE coiled-coil homology domain-containing protein</fullName>
    </recommendedName>
</protein>
<comment type="caution">
    <text evidence="4">The sequence shown here is derived from an EMBL/GenBank/DDBJ whole genome shotgun (WGS) entry which is preliminary data.</text>
</comment>
<dbReference type="STRING" id="869754.A0A1A0HHJ1"/>
<keyword evidence="2" id="KW-0472">Membrane</keyword>
<reference evidence="4 5" key="1">
    <citation type="submission" date="2016-05" db="EMBL/GenBank/DDBJ databases">
        <title>Comparative genomics of biotechnologically important yeasts.</title>
        <authorList>
            <consortium name="DOE Joint Genome Institute"/>
            <person name="Riley R."/>
            <person name="Haridas S."/>
            <person name="Wolfe K.H."/>
            <person name="Lopes M.R."/>
            <person name="Hittinger C.T."/>
            <person name="Goker M."/>
            <person name="Salamov A."/>
            <person name="Wisecaver J."/>
            <person name="Long T.M."/>
            <person name="Aerts A.L."/>
            <person name="Barry K."/>
            <person name="Choi C."/>
            <person name="Clum A."/>
            <person name="Coughlan A.Y."/>
            <person name="Deshpande S."/>
            <person name="Douglass A.P."/>
            <person name="Hanson S.J."/>
            <person name="Klenk H.-P."/>
            <person name="LaButti K."/>
            <person name="Lapidus A."/>
            <person name="Lindquist E."/>
            <person name="Lipzen A."/>
            <person name="Meier-kolthoff J.P."/>
            <person name="Ohm R.A."/>
            <person name="Otillar R.P."/>
            <person name="Pangilinan J."/>
            <person name="Peng Y."/>
            <person name="Rokas A."/>
            <person name="Rosa C.A."/>
            <person name="Scheuner C."/>
            <person name="Sibirny A.A."/>
            <person name="Slot J.C."/>
            <person name="Stielow J.B."/>
            <person name="Sun H."/>
            <person name="Kurtzman C.P."/>
            <person name="Blackwell M."/>
            <person name="Grigoriev I.V."/>
            <person name="Jeffries T.W."/>
        </authorList>
    </citation>
    <scope>NUCLEOTIDE SEQUENCE [LARGE SCALE GENOMIC DNA]</scope>
    <source>
        <strain evidence="4 5">NRRL YB-4993</strain>
    </source>
</reference>
<organism evidence="4 5">
    <name type="scientific">Metschnikowia bicuspidata var. bicuspidata NRRL YB-4993</name>
    <dbReference type="NCBI Taxonomy" id="869754"/>
    <lineage>
        <taxon>Eukaryota</taxon>
        <taxon>Fungi</taxon>
        <taxon>Dikarya</taxon>
        <taxon>Ascomycota</taxon>
        <taxon>Saccharomycotina</taxon>
        <taxon>Pichiomycetes</taxon>
        <taxon>Metschnikowiaceae</taxon>
        <taxon>Metschnikowia</taxon>
    </lineage>
</organism>
<keyword evidence="2" id="KW-1133">Transmembrane helix</keyword>
<keyword evidence="5" id="KW-1185">Reference proteome</keyword>
<proteinExistence type="predicted"/>
<dbReference type="PROSITE" id="PS50192">
    <property type="entry name" value="T_SNARE"/>
    <property type="match status" value="1"/>
</dbReference>
<dbReference type="AlphaFoldDB" id="A0A1A0HHJ1"/>
<evidence type="ECO:0000256" key="2">
    <source>
        <dbReference type="SAM" id="Phobius"/>
    </source>
</evidence>
<name>A0A1A0HHJ1_9ASCO</name>